<organism evidence="1 2">
    <name type="scientific">Peptostreptococcus porci</name>
    <dbReference type="NCBI Taxonomy" id="2652282"/>
    <lineage>
        <taxon>Bacteria</taxon>
        <taxon>Bacillati</taxon>
        <taxon>Bacillota</taxon>
        <taxon>Clostridia</taxon>
        <taxon>Peptostreptococcales</taxon>
        <taxon>Peptostreptococcaceae</taxon>
        <taxon>Peptostreptococcus</taxon>
    </lineage>
</organism>
<proteinExistence type="predicted"/>
<dbReference type="AlphaFoldDB" id="A0A6N7XHG5"/>
<keyword evidence="2" id="KW-1185">Reference proteome</keyword>
<evidence type="ECO:0000313" key="2">
    <source>
        <dbReference type="Proteomes" id="UP000440713"/>
    </source>
</evidence>
<reference evidence="1 2" key="1">
    <citation type="submission" date="2019-08" db="EMBL/GenBank/DDBJ databases">
        <title>In-depth cultivation of the pig gut microbiome towards novel bacterial diversity and tailored functional studies.</title>
        <authorList>
            <person name="Wylensek D."/>
            <person name="Hitch T.C.A."/>
            <person name="Clavel T."/>
        </authorList>
    </citation>
    <scope>NUCLEOTIDE SEQUENCE [LARGE SCALE GENOMIC DNA]</scope>
    <source>
        <strain evidence="1 2">WCA-SAB-591-4A-A</strain>
    </source>
</reference>
<name>A0A6N7XHG5_9FIRM</name>
<comment type="caution">
    <text evidence="1">The sequence shown here is derived from an EMBL/GenBank/DDBJ whole genome shotgun (WGS) entry which is preliminary data.</text>
</comment>
<dbReference type="EMBL" id="VUNE01000005">
    <property type="protein sequence ID" value="MST63063.1"/>
    <property type="molecule type" value="Genomic_DNA"/>
</dbReference>
<protein>
    <submittedName>
        <fullName evidence="1">Uncharacterized protein</fullName>
    </submittedName>
</protein>
<gene>
    <name evidence="1" type="ORF">FYJ71_08955</name>
</gene>
<sequence>MRDIKLYFQIEIAFLKQIRMPLLCSYINLIPFNTMRLEITNRYKKDIKYWQHWEYDEQYDRFICPNGKNIEFKNYSTRKDKYGYQRDFKIYECESCDDCEFKDRFCRSQNFI</sequence>
<accession>A0A6N7XHG5</accession>
<dbReference type="Proteomes" id="UP000440713">
    <property type="component" value="Unassembled WGS sequence"/>
</dbReference>
<evidence type="ECO:0000313" key="1">
    <source>
        <dbReference type="EMBL" id="MST63063.1"/>
    </source>
</evidence>